<evidence type="ECO:0000256" key="3">
    <source>
        <dbReference type="ARBA" id="ARBA00023163"/>
    </source>
</evidence>
<dbReference type="EMBL" id="JBHTGQ010000041">
    <property type="protein sequence ID" value="MFC7751285.1"/>
    <property type="molecule type" value="Genomic_DNA"/>
</dbReference>
<evidence type="ECO:0000313" key="6">
    <source>
        <dbReference type="Proteomes" id="UP001596528"/>
    </source>
</evidence>
<keyword evidence="1" id="KW-0805">Transcription regulation</keyword>
<dbReference type="InterPro" id="IPR018060">
    <property type="entry name" value="HTH_AraC"/>
</dbReference>
<dbReference type="InterPro" id="IPR009057">
    <property type="entry name" value="Homeodomain-like_sf"/>
</dbReference>
<reference evidence="6" key="1">
    <citation type="journal article" date="2019" name="Int. J. Syst. Evol. Microbiol.">
        <title>The Global Catalogue of Microorganisms (GCM) 10K type strain sequencing project: providing services to taxonomists for standard genome sequencing and annotation.</title>
        <authorList>
            <consortium name="The Broad Institute Genomics Platform"/>
            <consortium name="The Broad Institute Genome Sequencing Center for Infectious Disease"/>
            <person name="Wu L."/>
            <person name="Ma J."/>
        </authorList>
    </citation>
    <scope>NUCLEOTIDE SEQUENCE [LARGE SCALE GENOMIC DNA]</scope>
    <source>
        <strain evidence="6">JCM 18657</strain>
    </source>
</reference>
<evidence type="ECO:0000256" key="2">
    <source>
        <dbReference type="ARBA" id="ARBA00023125"/>
    </source>
</evidence>
<sequence length="295" mass="33928">MKILNYLNLNQHPVYLSFERDRTREFREIYHAHQGMELLFVHEGEGTAVVGQQIIRISPGTLLYFRPFQLHRLRLAPADRPRYVRSLFVFEPSVVDAALAAFPSLRSYLRSMTDGTLVPQGFSIGDPDQVLALIRMHLPRLRQSDPARLLEEQLLFLTAFLHHASSHTPERPGADKESAGVRTHSVAERVMVWIEDHYAEAFDLKRLADDIHLSPNHISAAFRKAVGSSITEYLAARRIRQACWLLRTSDLSIREIGESVGLPNDSYFCQWFRKQVGMTPRAFRRSADWKPDPNR</sequence>
<proteinExistence type="predicted"/>
<dbReference type="Pfam" id="PF02311">
    <property type="entry name" value="AraC_binding"/>
    <property type="match status" value="1"/>
</dbReference>
<gene>
    <name evidence="5" type="ORF">ACFQWB_15295</name>
</gene>
<dbReference type="InterPro" id="IPR003313">
    <property type="entry name" value="AraC-bd"/>
</dbReference>
<comment type="caution">
    <text evidence="5">The sequence shown here is derived from an EMBL/GenBank/DDBJ whole genome shotgun (WGS) entry which is preliminary data.</text>
</comment>
<keyword evidence="6" id="KW-1185">Reference proteome</keyword>
<dbReference type="PROSITE" id="PS00041">
    <property type="entry name" value="HTH_ARAC_FAMILY_1"/>
    <property type="match status" value="1"/>
</dbReference>
<dbReference type="InterPro" id="IPR014710">
    <property type="entry name" value="RmlC-like_jellyroll"/>
</dbReference>
<evidence type="ECO:0000256" key="1">
    <source>
        <dbReference type="ARBA" id="ARBA00023015"/>
    </source>
</evidence>
<dbReference type="PANTHER" id="PTHR43280:SF28">
    <property type="entry name" value="HTH-TYPE TRANSCRIPTIONAL ACTIVATOR RHAS"/>
    <property type="match status" value="1"/>
</dbReference>
<evidence type="ECO:0000259" key="4">
    <source>
        <dbReference type="PROSITE" id="PS01124"/>
    </source>
</evidence>
<dbReference type="SMART" id="SM00342">
    <property type="entry name" value="HTH_ARAC"/>
    <property type="match status" value="1"/>
</dbReference>
<accession>A0ABW2V867</accession>
<keyword evidence="3" id="KW-0804">Transcription</keyword>
<dbReference type="Gene3D" id="2.60.120.10">
    <property type="entry name" value="Jelly Rolls"/>
    <property type="match status" value="1"/>
</dbReference>
<dbReference type="Gene3D" id="1.10.10.60">
    <property type="entry name" value="Homeodomain-like"/>
    <property type="match status" value="2"/>
</dbReference>
<dbReference type="PANTHER" id="PTHR43280">
    <property type="entry name" value="ARAC-FAMILY TRANSCRIPTIONAL REGULATOR"/>
    <property type="match status" value="1"/>
</dbReference>
<evidence type="ECO:0000313" key="5">
    <source>
        <dbReference type="EMBL" id="MFC7751285.1"/>
    </source>
</evidence>
<name>A0ABW2V867_9BACL</name>
<dbReference type="SUPFAM" id="SSF51215">
    <property type="entry name" value="Regulatory protein AraC"/>
    <property type="match status" value="1"/>
</dbReference>
<protein>
    <submittedName>
        <fullName evidence="5">Helix-turn-helix domain-containing protein</fullName>
    </submittedName>
</protein>
<dbReference type="PROSITE" id="PS01124">
    <property type="entry name" value="HTH_ARAC_FAMILY_2"/>
    <property type="match status" value="1"/>
</dbReference>
<organism evidence="5 6">
    <name type="scientific">Paenibacillus thermoaerophilus</name>
    <dbReference type="NCBI Taxonomy" id="1215385"/>
    <lineage>
        <taxon>Bacteria</taxon>
        <taxon>Bacillati</taxon>
        <taxon>Bacillota</taxon>
        <taxon>Bacilli</taxon>
        <taxon>Bacillales</taxon>
        <taxon>Paenibacillaceae</taxon>
        <taxon>Paenibacillus</taxon>
    </lineage>
</organism>
<dbReference type="InterPro" id="IPR037923">
    <property type="entry name" value="HTH-like"/>
</dbReference>
<dbReference type="Proteomes" id="UP001596528">
    <property type="component" value="Unassembled WGS sequence"/>
</dbReference>
<keyword evidence="2" id="KW-0238">DNA-binding</keyword>
<feature type="domain" description="HTH araC/xylS-type" evidence="4">
    <location>
        <begin position="188"/>
        <end position="286"/>
    </location>
</feature>
<dbReference type="SUPFAM" id="SSF46689">
    <property type="entry name" value="Homeodomain-like"/>
    <property type="match status" value="2"/>
</dbReference>
<dbReference type="Pfam" id="PF12833">
    <property type="entry name" value="HTH_18"/>
    <property type="match status" value="1"/>
</dbReference>
<dbReference type="InterPro" id="IPR018062">
    <property type="entry name" value="HTH_AraC-typ_CS"/>
</dbReference>
<dbReference type="RefSeq" id="WP_211346312.1">
    <property type="nucleotide sequence ID" value="NZ_JBHTGQ010000041.1"/>
</dbReference>